<feature type="transmembrane region" description="Helical" evidence="2">
    <location>
        <begin position="169"/>
        <end position="190"/>
    </location>
</feature>
<feature type="compositionally biased region" description="Low complexity" evidence="1">
    <location>
        <begin position="117"/>
        <end position="127"/>
    </location>
</feature>
<keyword evidence="2" id="KW-1133">Transmembrane helix</keyword>
<keyword evidence="2" id="KW-0472">Membrane</keyword>
<dbReference type="Proteomes" id="UP000711614">
    <property type="component" value="Unassembled WGS sequence"/>
</dbReference>
<name>A0ABS4YS66_9MICC</name>
<sequence length="686" mass="67462">MDNIRKPSVPGEVQRLPERPAAKEAPAADPATGSATPAAAPAPGDAAPATVVPPTASGGATTADAAYAMLGATAGQSPAGKHAPDTVPDNATPKAAAENAKPGADKATPGTKSGTKPDATPDAAATAGEPVQPQSRRRRARPAAPEPALAGQGKRRDGSKTKIRRRWPAVVAGTTTLAVVAAAVAAGTLYPGVNATAQTEILPHQLPVGDATSNCLGPTQLLAGAAEGADPEFAAGSSTTTTKLSTVVLSKADGGLPAASVQSLDGAFSPLFTLSEEAVADAGAKTVTGEPKMRAKVLRGQDAGAPSALRITPLGGEVPQGAGAVVVQAGDGDLTGLAAATCQTPSNELWLTGASTAIGRTAVLSLSNSSPSPATVSLELFSSQGPVQTAGGKGLVVAPGTVRQVVLAGLAPDQDLLSVQVKSTGGAVGAAIQQSVLRGLTPGGVDYIAPVQAPATELGIAGVRVQDPAAATKIYEQDGYADASTALLVTVPGARDAVVEVKAYGPKGQVALPDGGVFTALAGSVTPLELKGLPEGDYSVSISSDESVAATVRMVNSTKPGDAVDVAFAPSTDRLGSSQLMAVPADVASSLVFTAPSGAATLRLVPIAEDGTLGKAKDLDLKAGTTLSVDPRETLGGQTAAVLVSVAGAPTFGSQLLSTEDSADIAVLPIPGATSGGGAIKIITGW</sequence>
<evidence type="ECO:0000256" key="2">
    <source>
        <dbReference type="SAM" id="Phobius"/>
    </source>
</evidence>
<reference evidence="3 4" key="1">
    <citation type="submission" date="2021-03" db="EMBL/GenBank/DDBJ databases">
        <title>Sequencing the genomes of 1000 actinobacteria strains.</title>
        <authorList>
            <person name="Klenk H.-P."/>
        </authorList>
    </citation>
    <scope>NUCLEOTIDE SEQUENCE [LARGE SCALE GENOMIC DNA]</scope>
    <source>
        <strain evidence="3 4">DSM 16005</strain>
    </source>
</reference>
<comment type="caution">
    <text evidence="3">The sequence shown here is derived from an EMBL/GenBank/DDBJ whole genome shotgun (WGS) entry which is preliminary data.</text>
</comment>
<evidence type="ECO:0000256" key="1">
    <source>
        <dbReference type="SAM" id="MobiDB-lite"/>
    </source>
</evidence>
<feature type="region of interest" description="Disordered" evidence="1">
    <location>
        <begin position="1"/>
        <end position="60"/>
    </location>
</feature>
<feature type="compositionally biased region" description="Low complexity" evidence="1">
    <location>
        <begin position="23"/>
        <end position="60"/>
    </location>
</feature>
<evidence type="ECO:0000313" key="3">
    <source>
        <dbReference type="EMBL" id="MBP2411604.1"/>
    </source>
</evidence>
<evidence type="ECO:0000313" key="4">
    <source>
        <dbReference type="Proteomes" id="UP000711614"/>
    </source>
</evidence>
<gene>
    <name evidence="3" type="ORF">JOF48_000403</name>
</gene>
<organism evidence="3 4">
    <name type="scientific">Arthrobacter stackebrandtii</name>
    <dbReference type="NCBI Taxonomy" id="272161"/>
    <lineage>
        <taxon>Bacteria</taxon>
        <taxon>Bacillati</taxon>
        <taxon>Actinomycetota</taxon>
        <taxon>Actinomycetes</taxon>
        <taxon>Micrococcales</taxon>
        <taxon>Micrococcaceae</taxon>
        <taxon>Arthrobacter</taxon>
    </lineage>
</organism>
<accession>A0ABS4YS66</accession>
<dbReference type="EMBL" id="JAGIOI010000001">
    <property type="protein sequence ID" value="MBP2411604.1"/>
    <property type="molecule type" value="Genomic_DNA"/>
</dbReference>
<keyword evidence="2" id="KW-0812">Transmembrane</keyword>
<dbReference type="RefSeq" id="WP_209676841.1">
    <property type="nucleotide sequence ID" value="NZ_JAGIOI010000001.1"/>
</dbReference>
<dbReference type="Pfam" id="PF18986">
    <property type="entry name" value="DUF5719"/>
    <property type="match status" value="1"/>
</dbReference>
<proteinExistence type="predicted"/>
<feature type="region of interest" description="Disordered" evidence="1">
    <location>
        <begin position="75"/>
        <end position="165"/>
    </location>
</feature>
<protein>
    <recommendedName>
        <fullName evidence="5">Large extracellular alpha-helical protein</fullName>
    </recommendedName>
</protein>
<evidence type="ECO:0008006" key="5">
    <source>
        <dbReference type="Google" id="ProtNLM"/>
    </source>
</evidence>
<keyword evidence="4" id="KW-1185">Reference proteome</keyword>
<dbReference type="InterPro" id="IPR043777">
    <property type="entry name" value="DUF5719"/>
</dbReference>